<dbReference type="InterPro" id="IPR006156">
    <property type="entry name" value="Dihydroneopterin_aldolase"/>
</dbReference>
<protein>
    <recommendedName>
        <fullName evidence="8">7,8-dihydroneopterin aldolase</fullName>
        <ecNumber evidence="8">4.1.2.25</ecNumber>
    </recommendedName>
</protein>
<reference evidence="10 11" key="1">
    <citation type="journal article" date="2015" name="Genome Announc.">
        <title>Genome Sequence of 'Candidatus Thioglobus singularis' Strain PS1, a Mixotroph from the SUP05 Clade of Marine Gammaproteobacteria.</title>
        <authorList>
            <person name="Marshall K.T."/>
            <person name="Morris R.M."/>
        </authorList>
    </citation>
    <scope>NUCLEOTIDE SEQUENCE [LARGE SCALE GENOMIC DNA]</scope>
    <source>
        <strain evidence="10 11">PS1</strain>
    </source>
</reference>
<dbReference type="Gene3D" id="3.30.1130.10">
    <property type="match status" value="1"/>
</dbReference>
<evidence type="ECO:0000256" key="1">
    <source>
        <dbReference type="ARBA" id="ARBA00000693"/>
    </source>
</evidence>
<keyword evidence="6" id="KW-0413">Isomerase</keyword>
<dbReference type="SMART" id="SM00905">
    <property type="entry name" value="FolB"/>
    <property type="match status" value="1"/>
</dbReference>
<dbReference type="EC" id="4.1.2.25" evidence="8"/>
<gene>
    <name evidence="10" type="primary">folB</name>
    <name evidence="10" type="ORF">W908_07460</name>
</gene>
<dbReference type="UniPathway" id="UPA00077">
    <property type="reaction ID" value="UER00154"/>
</dbReference>
<dbReference type="NCBIfam" id="TIGR00525">
    <property type="entry name" value="folB"/>
    <property type="match status" value="1"/>
</dbReference>
<dbReference type="KEGG" id="tsn:W908_07460"/>
<evidence type="ECO:0000256" key="4">
    <source>
        <dbReference type="ARBA" id="ARBA00005708"/>
    </source>
</evidence>
<comment type="function">
    <text evidence="8">Catalyzes the conversion of 7,8-dihydroneopterin to 6-hydroxymethyl-7,8-dihydropterin.</text>
</comment>
<dbReference type="RefSeq" id="WP_053820576.1">
    <property type="nucleotide sequence ID" value="NZ_CP006911.1"/>
</dbReference>
<evidence type="ECO:0000256" key="8">
    <source>
        <dbReference type="RuleBase" id="RU362079"/>
    </source>
</evidence>
<keyword evidence="5 8" id="KW-0289">Folate biosynthesis</keyword>
<feature type="domain" description="Dihydroneopterin aldolase/epimerase" evidence="9">
    <location>
        <begin position="4"/>
        <end position="114"/>
    </location>
</feature>
<dbReference type="PANTHER" id="PTHR42844">
    <property type="entry name" value="DIHYDRONEOPTERIN ALDOLASE 1-RELATED"/>
    <property type="match status" value="1"/>
</dbReference>
<dbReference type="GO" id="GO:0046656">
    <property type="term" value="P:folic acid biosynthetic process"/>
    <property type="evidence" value="ECO:0007669"/>
    <property type="project" value="UniProtKB-UniRule"/>
</dbReference>
<dbReference type="GO" id="GO:0046654">
    <property type="term" value="P:tetrahydrofolate biosynthetic process"/>
    <property type="evidence" value="ECO:0007669"/>
    <property type="project" value="UniProtKB-UniRule"/>
</dbReference>
<dbReference type="CDD" id="cd00534">
    <property type="entry name" value="DHNA_DHNTPE"/>
    <property type="match status" value="1"/>
</dbReference>
<dbReference type="FunFam" id="3.30.1130.10:FF:000002">
    <property type="entry name" value="7,8-dihydroneopterin aldolase"/>
    <property type="match status" value="1"/>
</dbReference>
<dbReference type="GO" id="GO:0005737">
    <property type="term" value="C:cytoplasm"/>
    <property type="evidence" value="ECO:0007669"/>
    <property type="project" value="TreeGrafter"/>
</dbReference>
<dbReference type="InterPro" id="IPR006157">
    <property type="entry name" value="FolB_dom"/>
</dbReference>
<dbReference type="EMBL" id="CP006911">
    <property type="protein sequence ID" value="ALE02371.1"/>
    <property type="molecule type" value="Genomic_DNA"/>
</dbReference>
<keyword evidence="7 8" id="KW-0456">Lyase</keyword>
<evidence type="ECO:0000256" key="7">
    <source>
        <dbReference type="ARBA" id="ARBA00023239"/>
    </source>
</evidence>
<comment type="similarity">
    <text evidence="4 8">Belongs to the DHNA family.</text>
</comment>
<dbReference type="Pfam" id="PF02152">
    <property type="entry name" value="FolB"/>
    <property type="match status" value="1"/>
</dbReference>
<dbReference type="GO" id="GO:0016853">
    <property type="term" value="F:isomerase activity"/>
    <property type="evidence" value="ECO:0007669"/>
    <property type="project" value="UniProtKB-KW"/>
</dbReference>
<organism evidence="10 11">
    <name type="scientific">Candidatus Pseudothioglobus singularis PS1</name>
    <dbReference type="NCBI Taxonomy" id="1125411"/>
    <lineage>
        <taxon>Bacteria</taxon>
        <taxon>Pseudomonadati</taxon>
        <taxon>Pseudomonadota</taxon>
        <taxon>Gammaproteobacteria</taxon>
        <taxon>Candidatus Pseudothioglobaceae</taxon>
        <taxon>Candidatus Pseudothioglobus</taxon>
    </lineage>
</organism>
<dbReference type="AlphaFoldDB" id="A0A0M3T285"/>
<dbReference type="InterPro" id="IPR043133">
    <property type="entry name" value="GTP-CH-I_C/QueF"/>
</dbReference>
<comment type="catalytic activity">
    <reaction evidence="2 8">
        <text>7,8-dihydroneopterin = 6-hydroxymethyl-7,8-dihydropterin + glycolaldehyde</text>
        <dbReference type="Rhea" id="RHEA:10540"/>
        <dbReference type="ChEBI" id="CHEBI:17001"/>
        <dbReference type="ChEBI" id="CHEBI:17071"/>
        <dbReference type="ChEBI" id="CHEBI:44841"/>
        <dbReference type="EC" id="4.1.2.25"/>
    </reaction>
</comment>
<evidence type="ECO:0000313" key="10">
    <source>
        <dbReference type="EMBL" id="ALE02371.1"/>
    </source>
</evidence>
<dbReference type="NCBIfam" id="TIGR00526">
    <property type="entry name" value="folB_dom"/>
    <property type="match status" value="1"/>
</dbReference>
<evidence type="ECO:0000313" key="11">
    <source>
        <dbReference type="Proteomes" id="UP000068905"/>
    </source>
</evidence>
<evidence type="ECO:0000256" key="5">
    <source>
        <dbReference type="ARBA" id="ARBA00022909"/>
    </source>
</evidence>
<dbReference type="GO" id="GO:0004150">
    <property type="term" value="F:dihydroneopterin aldolase activity"/>
    <property type="evidence" value="ECO:0007669"/>
    <property type="project" value="UniProtKB-UniRule"/>
</dbReference>
<accession>A0A0M3T285</accession>
<comment type="pathway">
    <text evidence="3 8">Cofactor biosynthesis; tetrahydrofolate biosynthesis; 2-amino-4-hydroxy-6-hydroxymethyl-7,8-dihydropteridine diphosphate from 7,8-dihydroneopterin triphosphate: step 3/4.</text>
</comment>
<dbReference type="STRING" id="1125411.W908_07460"/>
<evidence type="ECO:0000256" key="6">
    <source>
        <dbReference type="ARBA" id="ARBA00023235"/>
    </source>
</evidence>
<dbReference type="OrthoDB" id="9810587at2"/>
<keyword evidence="11" id="KW-1185">Reference proteome</keyword>
<sequence length="117" mass="13222">MDIVFVQGLKVDTVIGIYDWEKKIRQDIVLDIEMSSDIAAAAETDHIDQALNYKNVCKRVASFVRESKFELVETLAERICQIILNEFNVHWVKLKLNKGEAITGAEGVGVIIERSKS</sequence>
<evidence type="ECO:0000256" key="2">
    <source>
        <dbReference type="ARBA" id="ARBA00001353"/>
    </source>
</evidence>
<dbReference type="PATRIC" id="fig|1125411.7.peg.1471"/>
<name>A0A0M3T285_9GAMM</name>
<dbReference type="PANTHER" id="PTHR42844:SF1">
    <property type="entry name" value="DIHYDRONEOPTERIN ALDOLASE 1-RELATED"/>
    <property type="match status" value="1"/>
</dbReference>
<evidence type="ECO:0000259" key="9">
    <source>
        <dbReference type="SMART" id="SM00905"/>
    </source>
</evidence>
<dbReference type="Proteomes" id="UP000068905">
    <property type="component" value="Chromosome"/>
</dbReference>
<evidence type="ECO:0000256" key="3">
    <source>
        <dbReference type="ARBA" id="ARBA00005013"/>
    </source>
</evidence>
<comment type="catalytic activity">
    <reaction evidence="1">
        <text>7,8-dihydroneopterin = 7,8-dihydromonapterin</text>
        <dbReference type="Rhea" id="RHEA:45328"/>
        <dbReference type="ChEBI" id="CHEBI:17001"/>
        <dbReference type="ChEBI" id="CHEBI:71175"/>
        <dbReference type="EC" id="5.1.99.8"/>
    </reaction>
</comment>
<dbReference type="SUPFAM" id="SSF55620">
    <property type="entry name" value="Tetrahydrobiopterin biosynthesis enzymes-like"/>
    <property type="match status" value="1"/>
</dbReference>
<proteinExistence type="inferred from homology"/>